<proteinExistence type="predicted"/>
<dbReference type="Proteomes" id="UP000886998">
    <property type="component" value="Unassembled WGS sequence"/>
</dbReference>
<dbReference type="AlphaFoldDB" id="A0A8X7C3V9"/>
<dbReference type="OrthoDB" id="7391519at2759"/>
<dbReference type="SUPFAM" id="SSF56219">
    <property type="entry name" value="DNase I-like"/>
    <property type="match status" value="1"/>
</dbReference>
<feature type="transmembrane region" description="Helical" evidence="1">
    <location>
        <begin position="101"/>
        <end position="121"/>
    </location>
</feature>
<keyword evidence="1" id="KW-0472">Membrane</keyword>
<evidence type="ECO:0000313" key="3">
    <source>
        <dbReference type="Proteomes" id="UP000886998"/>
    </source>
</evidence>
<dbReference type="EMBL" id="BMAV01010775">
    <property type="protein sequence ID" value="GFY56131.1"/>
    <property type="molecule type" value="Genomic_DNA"/>
</dbReference>
<comment type="caution">
    <text evidence="2">The sequence shown here is derived from an EMBL/GenBank/DDBJ whole genome shotgun (WGS) entry which is preliminary data.</text>
</comment>
<evidence type="ECO:0000313" key="2">
    <source>
        <dbReference type="EMBL" id="GFY56131.1"/>
    </source>
</evidence>
<evidence type="ECO:0000256" key="1">
    <source>
        <dbReference type="SAM" id="Phobius"/>
    </source>
</evidence>
<dbReference type="InterPro" id="IPR036691">
    <property type="entry name" value="Endo/exonu/phosph_ase_sf"/>
</dbReference>
<accession>A0A8X7C3V9</accession>
<reference evidence="2" key="1">
    <citation type="submission" date="2020-08" db="EMBL/GenBank/DDBJ databases">
        <title>Multicomponent nature underlies the extraordinary mechanical properties of spider dragline silk.</title>
        <authorList>
            <person name="Kono N."/>
            <person name="Nakamura H."/>
            <person name="Mori M."/>
            <person name="Yoshida Y."/>
            <person name="Ohtoshi R."/>
            <person name="Malay A.D."/>
            <person name="Moran D.A.P."/>
            <person name="Tomita M."/>
            <person name="Numata K."/>
            <person name="Arakawa K."/>
        </authorList>
    </citation>
    <scope>NUCLEOTIDE SEQUENCE</scope>
</reference>
<gene>
    <name evidence="2" type="ORF">TNIN_98011</name>
</gene>
<dbReference type="Gene3D" id="3.60.10.10">
    <property type="entry name" value="Endonuclease/exonuclease/phosphatase"/>
    <property type="match status" value="1"/>
</dbReference>
<protein>
    <recommendedName>
        <fullName evidence="4">Endonuclease/exonuclease/phosphatase domain-containing protein</fullName>
    </recommendedName>
</protein>
<sequence length="152" mass="17653">MTRLIKDHLNFVQINLHKSKKATQQLILNLENDNVDVALIQEPYCFRGKFPGFSNTYKIFYDTTSEVIKAAVIVRNMATTVFPVQGIVITILQRLTSPLKVTILLFSHIISNLLLILIWIYEKLSSYFQIEFQRDLYGVWMQIVSLRFGLVL</sequence>
<organism evidence="2 3">
    <name type="scientific">Trichonephila inaurata madagascariensis</name>
    <dbReference type="NCBI Taxonomy" id="2747483"/>
    <lineage>
        <taxon>Eukaryota</taxon>
        <taxon>Metazoa</taxon>
        <taxon>Ecdysozoa</taxon>
        <taxon>Arthropoda</taxon>
        <taxon>Chelicerata</taxon>
        <taxon>Arachnida</taxon>
        <taxon>Araneae</taxon>
        <taxon>Araneomorphae</taxon>
        <taxon>Entelegynae</taxon>
        <taxon>Araneoidea</taxon>
        <taxon>Nephilidae</taxon>
        <taxon>Trichonephila</taxon>
        <taxon>Trichonephila inaurata</taxon>
    </lineage>
</organism>
<keyword evidence="3" id="KW-1185">Reference proteome</keyword>
<name>A0A8X7C3V9_9ARAC</name>
<keyword evidence="1" id="KW-0812">Transmembrane</keyword>
<evidence type="ECO:0008006" key="4">
    <source>
        <dbReference type="Google" id="ProtNLM"/>
    </source>
</evidence>
<keyword evidence="1" id="KW-1133">Transmembrane helix</keyword>